<dbReference type="Pfam" id="PF12680">
    <property type="entry name" value="SnoaL_2"/>
    <property type="match status" value="1"/>
</dbReference>
<evidence type="ECO:0000256" key="1">
    <source>
        <dbReference type="ARBA" id="ARBA00005179"/>
    </source>
</evidence>
<sequence>MDNLTEVQAATLQRFLEAWKKWDAQEWMATFADDFTQVTLPFSLGIPNRTRAQVEEILPALMAIVKSYELTIHHVIHDAEKNKAAVYASSKGILPWGLWEVEYSTYITFSEAGDKVSVLEEMIDPTFMRDFGPKFKQYLQDNGGPVAVAATG</sequence>
<proteinExistence type="predicted"/>
<dbReference type="Proteomes" id="UP001201262">
    <property type="component" value="Unassembled WGS sequence"/>
</dbReference>
<dbReference type="PANTHER" id="PTHR39598:SF1">
    <property type="entry name" value="AUSTINOID BIOSYNTHESIS CLUSTERS PROTEIN F-RELATED"/>
    <property type="match status" value="1"/>
</dbReference>
<reference evidence="3" key="1">
    <citation type="submission" date="2021-12" db="EMBL/GenBank/DDBJ databases">
        <title>Convergent genome expansion in fungi linked to evolution of root-endophyte symbiosis.</title>
        <authorList>
            <consortium name="DOE Joint Genome Institute"/>
            <person name="Ke Y.-H."/>
            <person name="Bonito G."/>
            <person name="Liao H.-L."/>
            <person name="Looney B."/>
            <person name="Rojas-Flechas A."/>
            <person name="Nash J."/>
            <person name="Hameed K."/>
            <person name="Schadt C."/>
            <person name="Martin F."/>
            <person name="Crous P.W."/>
            <person name="Miettinen O."/>
            <person name="Magnuson J.K."/>
            <person name="Labbe J."/>
            <person name="Jacobson D."/>
            <person name="Doktycz M.J."/>
            <person name="Veneault-Fourrey C."/>
            <person name="Kuo A."/>
            <person name="Mondo S."/>
            <person name="Calhoun S."/>
            <person name="Riley R."/>
            <person name="Ohm R."/>
            <person name="LaButti K."/>
            <person name="Andreopoulos B."/>
            <person name="Pangilinan J."/>
            <person name="Nolan M."/>
            <person name="Tritt A."/>
            <person name="Clum A."/>
            <person name="Lipzen A."/>
            <person name="Daum C."/>
            <person name="Barry K."/>
            <person name="Grigoriev I.V."/>
            <person name="Vilgalys R."/>
        </authorList>
    </citation>
    <scope>NUCLEOTIDE SEQUENCE</scope>
    <source>
        <strain evidence="3">PMI_201</strain>
    </source>
</reference>
<evidence type="ECO:0000259" key="2">
    <source>
        <dbReference type="Pfam" id="PF12680"/>
    </source>
</evidence>
<dbReference type="PANTHER" id="PTHR39598">
    <property type="entry name" value="AUSTINOL SYNTHESIS PROTEIN F-RELATED"/>
    <property type="match status" value="1"/>
</dbReference>
<dbReference type="AlphaFoldDB" id="A0AAD4KXJ0"/>
<dbReference type="Gene3D" id="3.10.450.50">
    <property type="match status" value="1"/>
</dbReference>
<name>A0AAD4KXJ0_9EURO</name>
<gene>
    <name evidence="3" type="ORF">BGW36DRAFT_425822</name>
</gene>
<dbReference type="InterPro" id="IPR032710">
    <property type="entry name" value="NTF2-like_dom_sf"/>
</dbReference>
<dbReference type="InterPro" id="IPR050977">
    <property type="entry name" value="Fungal_Meroterpenoid_Isomerase"/>
</dbReference>
<comment type="caution">
    <text evidence="3">The sequence shown here is derived from an EMBL/GenBank/DDBJ whole genome shotgun (WGS) entry which is preliminary data.</text>
</comment>
<dbReference type="EMBL" id="JAJTJA010000004">
    <property type="protein sequence ID" value="KAH8701027.1"/>
    <property type="molecule type" value="Genomic_DNA"/>
</dbReference>
<organism evidence="3 4">
    <name type="scientific">Talaromyces proteolyticus</name>
    <dbReference type="NCBI Taxonomy" id="1131652"/>
    <lineage>
        <taxon>Eukaryota</taxon>
        <taxon>Fungi</taxon>
        <taxon>Dikarya</taxon>
        <taxon>Ascomycota</taxon>
        <taxon>Pezizomycotina</taxon>
        <taxon>Eurotiomycetes</taxon>
        <taxon>Eurotiomycetidae</taxon>
        <taxon>Eurotiales</taxon>
        <taxon>Trichocomaceae</taxon>
        <taxon>Talaromyces</taxon>
        <taxon>Talaromyces sect. Bacilispori</taxon>
    </lineage>
</organism>
<protein>
    <recommendedName>
        <fullName evidence="2">SnoaL-like domain-containing protein</fullName>
    </recommendedName>
</protein>
<dbReference type="GeneID" id="70250454"/>
<dbReference type="SUPFAM" id="SSF54427">
    <property type="entry name" value="NTF2-like"/>
    <property type="match status" value="1"/>
</dbReference>
<comment type="pathway">
    <text evidence="1">Secondary metabolite biosynthesis.</text>
</comment>
<feature type="domain" description="SnoaL-like" evidence="2">
    <location>
        <begin position="13"/>
        <end position="92"/>
    </location>
</feature>
<keyword evidence="4" id="KW-1185">Reference proteome</keyword>
<accession>A0AAD4KXJ0</accession>
<dbReference type="InterPro" id="IPR037401">
    <property type="entry name" value="SnoaL-like"/>
</dbReference>
<dbReference type="RefSeq" id="XP_046074733.1">
    <property type="nucleotide sequence ID" value="XM_046220167.1"/>
</dbReference>
<evidence type="ECO:0000313" key="3">
    <source>
        <dbReference type="EMBL" id="KAH8701027.1"/>
    </source>
</evidence>
<evidence type="ECO:0000313" key="4">
    <source>
        <dbReference type="Proteomes" id="UP001201262"/>
    </source>
</evidence>